<feature type="compositionally biased region" description="Basic and acidic residues" evidence="1">
    <location>
        <begin position="224"/>
        <end position="237"/>
    </location>
</feature>
<dbReference type="Proteomes" id="UP001362999">
    <property type="component" value="Unassembled WGS sequence"/>
</dbReference>
<keyword evidence="3" id="KW-1185">Reference proteome</keyword>
<evidence type="ECO:0000313" key="3">
    <source>
        <dbReference type="Proteomes" id="UP001362999"/>
    </source>
</evidence>
<feature type="compositionally biased region" description="Basic and acidic residues" evidence="1">
    <location>
        <begin position="201"/>
        <end position="213"/>
    </location>
</feature>
<evidence type="ECO:0000313" key="2">
    <source>
        <dbReference type="EMBL" id="KAK7059569.1"/>
    </source>
</evidence>
<accession>A0AAW0E2K8</accession>
<gene>
    <name evidence="2" type="ORF">R3P38DRAFT_2758988</name>
</gene>
<reference evidence="2 3" key="1">
    <citation type="journal article" date="2024" name="J Genomics">
        <title>Draft genome sequencing and assembly of Favolaschia claudopus CIRM-BRFM 2984 isolated from oak limbs.</title>
        <authorList>
            <person name="Navarro D."/>
            <person name="Drula E."/>
            <person name="Chaduli D."/>
            <person name="Cazenave R."/>
            <person name="Ahrendt S."/>
            <person name="Wang J."/>
            <person name="Lipzen A."/>
            <person name="Daum C."/>
            <person name="Barry K."/>
            <person name="Grigoriev I.V."/>
            <person name="Favel A."/>
            <person name="Rosso M.N."/>
            <person name="Martin F."/>
        </authorList>
    </citation>
    <scope>NUCLEOTIDE SEQUENCE [LARGE SCALE GENOMIC DNA]</scope>
    <source>
        <strain evidence="2 3">CIRM-BRFM 2984</strain>
    </source>
</reference>
<organism evidence="2 3">
    <name type="scientific">Favolaschia claudopus</name>
    <dbReference type="NCBI Taxonomy" id="2862362"/>
    <lineage>
        <taxon>Eukaryota</taxon>
        <taxon>Fungi</taxon>
        <taxon>Dikarya</taxon>
        <taxon>Basidiomycota</taxon>
        <taxon>Agaricomycotina</taxon>
        <taxon>Agaricomycetes</taxon>
        <taxon>Agaricomycetidae</taxon>
        <taxon>Agaricales</taxon>
        <taxon>Marasmiineae</taxon>
        <taxon>Mycenaceae</taxon>
        <taxon>Favolaschia</taxon>
    </lineage>
</organism>
<comment type="caution">
    <text evidence="2">The sequence shown here is derived from an EMBL/GenBank/DDBJ whole genome shotgun (WGS) entry which is preliminary data.</text>
</comment>
<dbReference type="AlphaFoldDB" id="A0AAW0E2K8"/>
<feature type="region of interest" description="Disordered" evidence="1">
    <location>
        <begin position="71"/>
        <end position="237"/>
    </location>
</feature>
<feature type="compositionally biased region" description="Basic and acidic residues" evidence="1">
    <location>
        <begin position="180"/>
        <end position="190"/>
    </location>
</feature>
<protein>
    <submittedName>
        <fullName evidence="2">Uncharacterized protein</fullName>
    </submittedName>
</protein>
<dbReference type="EMBL" id="JAWWNJ010000003">
    <property type="protein sequence ID" value="KAK7059569.1"/>
    <property type="molecule type" value="Genomic_DNA"/>
</dbReference>
<sequence length="276" mass="29520">MSQTTDSSLSRAVSDFLRGASALLAEGLLLMLQQGYWEPGEGVDADRSSRGEFPGVDFSVDVVLEALERAEGSSLSNERLGADSKTLTTRTAVEEEKSDRRVTDVTFSNGIPLQLQPIGAGSSASGKPDHDSGDENDDSLPFNRLRSLSHSPEPPSKKSRLHTPSPDRDGNDDMDQNPGGDERSPSREDNAPTQPASKVHSGPDSETRSEHNPTPDGPPPHDGPGPDKTDTLDIEPHLESLKIAMQFARGQIRLSHRLLKQPVGGAPGSPAKLEPV</sequence>
<evidence type="ECO:0000256" key="1">
    <source>
        <dbReference type="SAM" id="MobiDB-lite"/>
    </source>
</evidence>
<name>A0AAW0E2K8_9AGAR</name>
<proteinExistence type="predicted"/>
<feature type="compositionally biased region" description="Basic and acidic residues" evidence="1">
    <location>
        <begin position="92"/>
        <end position="103"/>
    </location>
</feature>